<evidence type="ECO:0000313" key="2">
    <source>
        <dbReference type="Proteomes" id="UP000553776"/>
    </source>
</evidence>
<dbReference type="AlphaFoldDB" id="A0A841TQE1"/>
<protein>
    <submittedName>
        <fullName evidence="1">Uncharacterized protein</fullName>
    </submittedName>
</protein>
<evidence type="ECO:0000313" key="1">
    <source>
        <dbReference type="EMBL" id="MBB6689939.1"/>
    </source>
</evidence>
<dbReference type="RefSeq" id="WP_185133961.1">
    <property type="nucleotide sequence ID" value="NZ_JACJVR010000002.1"/>
</dbReference>
<organism evidence="1 2">
    <name type="scientific">Cohnella xylanilytica</name>
    <dbReference type="NCBI Taxonomy" id="557555"/>
    <lineage>
        <taxon>Bacteria</taxon>
        <taxon>Bacillati</taxon>
        <taxon>Bacillota</taxon>
        <taxon>Bacilli</taxon>
        <taxon>Bacillales</taxon>
        <taxon>Paenibacillaceae</taxon>
        <taxon>Cohnella</taxon>
    </lineage>
</organism>
<name>A0A841TQE1_9BACL</name>
<comment type="caution">
    <text evidence="1">The sequence shown here is derived from an EMBL/GenBank/DDBJ whole genome shotgun (WGS) entry which is preliminary data.</text>
</comment>
<proteinExistence type="predicted"/>
<reference evidence="1 2" key="1">
    <citation type="submission" date="2020-08" db="EMBL/GenBank/DDBJ databases">
        <title>Cohnella phylogeny.</title>
        <authorList>
            <person name="Dunlap C."/>
        </authorList>
    </citation>
    <scope>NUCLEOTIDE SEQUENCE [LARGE SCALE GENOMIC DNA]</scope>
    <source>
        <strain evidence="1 2">DSM 25239</strain>
    </source>
</reference>
<dbReference type="Proteomes" id="UP000553776">
    <property type="component" value="Unassembled WGS sequence"/>
</dbReference>
<sequence>MDRLLSLQMKDVSDMEAVQTLVDAGIDPDEAASAMIGGSFRLSETTREAFRDARR</sequence>
<dbReference type="EMBL" id="JACJVR010000002">
    <property type="protein sequence ID" value="MBB6689939.1"/>
    <property type="molecule type" value="Genomic_DNA"/>
</dbReference>
<gene>
    <name evidence="1" type="ORF">H7B90_00845</name>
</gene>
<accession>A0A841TQE1</accession>
<keyword evidence="2" id="KW-1185">Reference proteome</keyword>